<name>A0A0G3HDY2_9CORY</name>
<reference evidence="3" key="2">
    <citation type="submission" date="2015-05" db="EMBL/GenBank/DDBJ databases">
        <title>Complete genome sequence of Corynebacterium uterequi DSM 45634, isolated from the uterus of a maiden mare.</title>
        <authorList>
            <person name="Ruckert C."/>
            <person name="Albersmeier A."/>
            <person name="Winkler A."/>
            <person name="Tauch A."/>
        </authorList>
    </citation>
    <scope>NUCLEOTIDE SEQUENCE [LARGE SCALE GENOMIC DNA]</scope>
    <source>
        <strain evidence="3">DSM 45634</strain>
    </source>
</reference>
<dbReference type="SMART" id="SM00347">
    <property type="entry name" value="HTH_MARR"/>
    <property type="match status" value="1"/>
</dbReference>
<dbReference type="PATRIC" id="fig|1072256.5.peg.924"/>
<dbReference type="Proteomes" id="UP000035548">
    <property type="component" value="Chromosome"/>
</dbReference>
<dbReference type="Pfam" id="PF12802">
    <property type="entry name" value="MarR_2"/>
    <property type="match status" value="1"/>
</dbReference>
<dbReference type="OrthoDB" id="8635520at2"/>
<sequence length="158" mass="17729">MSTSPRWLTPEQTSTWLGLWSVTELLPKRLDEQLKRDEGVNLYDYFTLAQLSMAANEELTMSELAAVADMTPSRLSHVLNRLESRGWAVRRTSSTDRRTNIACLTDAGRAFISSAAPGHVEQVLSLVFDQLDEAETRALGRILAKILSRLDQPQMPRA</sequence>
<dbReference type="SUPFAM" id="SSF46785">
    <property type="entry name" value="Winged helix' DNA-binding domain"/>
    <property type="match status" value="1"/>
</dbReference>
<dbReference type="InterPro" id="IPR036390">
    <property type="entry name" value="WH_DNA-bd_sf"/>
</dbReference>
<dbReference type="GO" id="GO:0003700">
    <property type="term" value="F:DNA-binding transcription factor activity"/>
    <property type="evidence" value="ECO:0007669"/>
    <property type="project" value="InterPro"/>
</dbReference>
<organism evidence="2 3">
    <name type="scientific">Corynebacterium uterequi</name>
    <dbReference type="NCBI Taxonomy" id="1072256"/>
    <lineage>
        <taxon>Bacteria</taxon>
        <taxon>Bacillati</taxon>
        <taxon>Actinomycetota</taxon>
        <taxon>Actinomycetes</taxon>
        <taxon>Mycobacteriales</taxon>
        <taxon>Corynebacteriaceae</taxon>
        <taxon>Corynebacterium</taxon>
    </lineage>
</organism>
<dbReference type="InterPro" id="IPR039422">
    <property type="entry name" value="MarR/SlyA-like"/>
</dbReference>
<reference evidence="2 3" key="1">
    <citation type="journal article" date="2015" name="Genome Announc.">
        <title>Virulence Factor Genes Detected in the Complete Genome Sequence of Corynebacterium uterequi DSM 45634, Isolated from the Uterus of a Maiden Mare.</title>
        <authorList>
            <person name="Ruckert C."/>
            <person name="Kriete M."/>
            <person name="Jaenicke S."/>
            <person name="Winkler A."/>
            <person name="Tauch A."/>
        </authorList>
    </citation>
    <scope>NUCLEOTIDE SEQUENCE [LARGE SCALE GENOMIC DNA]</scope>
    <source>
        <strain evidence="2 3">DSM 45634</strain>
    </source>
</reference>
<dbReference type="PANTHER" id="PTHR33164:SF99">
    <property type="entry name" value="MARR FAMILY REGULATORY PROTEIN"/>
    <property type="match status" value="1"/>
</dbReference>
<feature type="domain" description="HTH marR-type" evidence="1">
    <location>
        <begin position="1"/>
        <end position="148"/>
    </location>
</feature>
<evidence type="ECO:0000313" key="2">
    <source>
        <dbReference type="EMBL" id="AKK10935.1"/>
    </source>
</evidence>
<dbReference type="PROSITE" id="PS50995">
    <property type="entry name" value="HTH_MARR_2"/>
    <property type="match status" value="1"/>
</dbReference>
<dbReference type="Gene3D" id="1.10.10.10">
    <property type="entry name" value="Winged helix-like DNA-binding domain superfamily/Winged helix DNA-binding domain"/>
    <property type="match status" value="1"/>
</dbReference>
<accession>A0A0G3HDY2</accession>
<dbReference type="RefSeq" id="WP_047259427.1">
    <property type="nucleotide sequence ID" value="NZ_CP011546.1"/>
</dbReference>
<protein>
    <submittedName>
        <fullName evidence="2">Transcriptional regulator</fullName>
    </submittedName>
</protein>
<dbReference type="PRINTS" id="PR00598">
    <property type="entry name" value="HTHMARR"/>
</dbReference>
<dbReference type="EMBL" id="CP011546">
    <property type="protein sequence ID" value="AKK10935.1"/>
    <property type="molecule type" value="Genomic_DNA"/>
</dbReference>
<dbReference type="STRING" id="1072256.CUTER_04650"/>
<proteinExistence type="predicted"/>
<dbReference type="InterPro" id="IPR000835">
    <property type="entry name" value="HTH_MarR-typ"/>
</dbReference>
<dbReference type="AlphaFoldDB" id="A0A0G3HDY2"/>
<dbReference type="KEGG" id="cut:CUTER_04650"/>
<dbReference type="InterPro" id="IPR036388">
    <property type="entry name" value="WH-like_DNA-bd_sf"/>
</dbReference>
<dbReference type="PANTHER" id="PTHR33164">
    <property type="entry name" value="TRANSCRIPTIONAL REGULATOR, MARR FAMILY"/>
    <property type="match status" value="1"/>
</dbReference>
<gene>
    <name evidence="2" type="ORF">CUTER_04650</name>
</gene>
<evidence type="ECO:0000259" key="1">
    <source>
        <dbReference type="PROSITE" id="PS50995"/>
    </source>
</evidence>
<keyword evidence="3" id="KW-1185">Reference proteome</keyword>
<evidence type="ECO:0000313" key="3">
    <source>
        <dbReference type="Proteomes" id="UP000035548"/>
    </source>
</evidence>
<dbReference type="GO" id="GO:0006950">
    <property type="term" value="P:response to stress"/>
    <property type="evidence" value="ECO:0007669"/>
    <property type="project" value="TreeGrafter"/>
</dbReference>